<feature type="domain" description="Sm" evidence="10">
    <location>
        <begin position="14"/>
        <end position="100"/>
    </location>
</feature>
<reference evidence="11" key="1">
    <citation type="journal article" date="2015" name="Genome Biol. Evol.">
        <title>Nucleomorph Genome Sequences of Two Chlorarachniophytes, Amorphochlora amoebiformis and Lotharella vacuolata.</title>
        <authorList>
            <person name="Suzuki S."/>
            <person name="Shirato S."/>
            <person name="Hirakawa Y."/>
            <person name="Ishida K."/>
        </authorList>
    </citation>
    <scope>NUCLEOTIDE SEQUENCE</scope>
    <source>
        <strain evidence="11">CCMP240</strain>
    </source>
</reference>
<comment type="subcellular location">
    <subcellularLocation>
        <location evidence="2">Cytoplasm</location>
        <location evidence="2">Cytosol</location>
    </subcellularLocation>
    <subcellularLocation>
        <location evidence="1 9">Nucleus</location>
    </subcellularLocation>
</comment>
<dbReference type="InterPro" id="IPR001163">
    <property type="entry name" value="Sm_dom_euk/arc"/>
</dbReference>
<evidence type="ECO:0000256" key="9">
    <source>
        <dbReference type="RuleBase" id="RU365051"/>
    </source>
</evidence>
<name>A0A0H5BHM8_9EUKA</name>
<evidence type="ECO:0000256" key="2">
    <source>
        <dbReference type="ARBA" id="ARBA00004514"/>
    </source>
</evidence>
<evidence type="ECO:0000313" key="11">
    <source>
        <dbReference type="EMBL" id="BAS01643.1"/>
    </source>
</evidence>
<gene>
    <name evidence="11" type="primary">snrnpSmD2</name>
</gene>
<keyword evidence="8 9" id="KW-0687">Ribonucleoprotein</keyword>
<evidence type="ECO:0000256" key="3">
    <source>
        <dbReference type="ARBA" id="ARBA00008146"/>
    </source>
</evidence>
<dbReference type="EMBL" id="AB996601">
    <property type="protein sequence ID" value="BAS01643.1"/>
    <property type="molecule type" value="Genomic_DNA"/>
</dbReference>
<dbReference type="AlphaFoldDB" id="A0A0H5BHM8"/>
<dbReference type="GO" id="GO:0008380">
    <property type="term" value="P:RNA splicing"/>
    <property type="evidence" value="ECO:0007669"/>
    <property type="project" value="UniProtKB-KW"/>
</dbReference>
<dbReference type="Pfam" id="PF01423">
    <property type="entry name" value="LSM"/>
    <property type="match status" value="1"/>
</dbReference>
<evidence type="ECO:0000256" key="7">
    <source>
        <dbReference type="ARBA" id="ARBA00023242"/>
    </source>
</evidence>
<comment type="similarity">
    <text evidence="3 9">Belongs to the snRNP core protein family.</text>
</comment>
<keyword evidence="6 9" id="KW-0508">mRNA splicing</keyword>
<dbReference type="InterPro" id="IPR010920">
    <property type="entry name" value="LSM_dom_sf"/>
</dbReference>
<protein>
    <recommendedName>
        <fullName evidence="9">Small nuclear ribonucleoprotein Sm D2</fullName>
        <shortName evidence="9">Sm-D2</shortName>
    </recommendedName>
    <alternativeName>
        <fullName evidence="9">snRNP core protein D2</fullName>
    </alternativeName>
</protein>
<organism evidence="11">
    <name type="scientific">Lotharella vacuolata</name>
    <dbReference type="NCBI Taxonomy" id="74820"/>
    <lineage>
        <taxon>Eukaryota</taxon>
        <taxon>Sar</taxon>
        <taxon>Rhizaria</taxon>
        <taxon>Cercozoa</taxon>
        <taxon>Chlorarachniophyceae</taxon>
        <taxon>Lotharella</taxon>
    </lineage>
</organism>
<evidence type="ECO:0000256" key="6">
    <source>
        <dbReference type="ARBA" id="ARBA00023187"/>
    </source>
</evidence>
<keyword evidence="4" id="KW-0963">Cytoplasm</keyword>
<keyword evidence="5 9" id="KW-0507">mRNA processing</keyword>
<dbReference type="GO" id="GO:0030532">
    <property type="term" value="C:small nuclear ribonucleoprotein complex"/>
    <property type="evidence" value="ECO:0007669"/>
    <property type="project" value="InterPro"/>
</dbReference>
<evidence type="ECO:0000256" key="8">
    <source>
        <dbReference type="ARBA" id="ARBA00023274"/>
    </source>
</evidence>
<geneLocation type="nucleomorph" evidence="11"/>
<keyword evidence="7 9" id="KW-0539">Nucleus</keyword>
<evidence type="ECO:0000256" key="5">
    <source>
        <dbReference type="ARBA" id="ARBA00022664"/>
    </source>
</evidence>
<proteinExistence type="inferred from homology"/>
<evidence type="ECO:0000259" key="10">
    <source>
        <dbReference type="SMART" id="SM00651"/>
    </source>
</evidence>
<evidence type="ECO:0000256" key="1">
    <source>
        <dbReference type="ARBA" id="ARBA00004123"/>
    </source>
</evidence>
<accession>A0A0H5BHM8</accession>
<dbReference type="InterPro" id="IPR027248">
    <property type="entry name" value="Sm_D2"/>
</dbReference>
<evidence type="ECO:0000256" key="4">
    <source>
        <dbReference type="ARBA" id="ARBA00022490"/>
    </source>
</evidence>
<dbReference type="SUPFAM" id="SSF50182">
    <property type="entry name" value="Sm-like ribonucleoproteins"/>
    <property type="match status" value="1"/>
</dbReference>
<sequence>MNSGDLNFGSGPFLLLKKNLTSFNKIYILTNDHHKFIGYLRSFDKHCNIILENVTEIWHEEVFVFFNQKKTNINKKNISTKEKYSPIIFLRGDTIIIISKFFAD</sequence>
<dbReference type="PANTHER" id="PTHR12777">
    <property type="entry name" value="SMALL NUCLEAR RIBONUCLEOPROTEIN SM D2"/>
    <property type="match status" value="1"/>
</dbReference>
<keyword evidence="11" id="KW-0542">Nucleomorph</keyword>
<dbReference type="GO" id="GO:0005829">
    <property type="term" value="C:cytosol"/>
    <property type="evidence" value="ECO:0007669"/>
    <property type="project" value="UniProtKB-SubCell"/>
</dbReference>
<dbReference type="SMART" id="SM00651">
    <property type="entry name" value="Sm"/>
    <property type="match status" value="1"/>
</dbReference>
<dbReference type="Gene3D" id="2.30.30.100">
    <property type="match status" value="1"/>
</dbReference>
<dbReference type="GO" id="GO:0006397">
    <property type="term" value="P:mRNA processing"/>
    <property type="evidence" value="ECO:0007669"/>
    <property type="project" value="UniProtKB-KW"/>
</dbReference>